<dbReference type="PANTHER" id="PTHR46594">
    <property type="entry name" value="P-TYPE CATION-TRANSPORTING ATPASE"/>
    <property type="match status" value="1"/>
</dbReference>
<dbReference type="FunFam" id="3.40.50.1000:FF:000031">
    <property type="entry name" value="Probable copper-transporting ATPase HMA5"/>
    <property type="match status" value="1"/>
</dbReference>
<dbReference type="Pfam" id="PF00403">
    <property type="entry name" value="HMA"/>
    <property type="match status" value="2"/>
</dbReference>
<dbReference type="InterPro" id="IPR023214">
    <property type="entry name" value="HAD_sf"/>
</dbReference>
<dbReference type="GO" id="GO:0004674">
    <property type="term" value="F:protein serine/threonine kinase activity"/>
    <property type="evidence" value="ECO:0007669"/>
    <property type="project" value="UniProtKB-KW"/>
</dbReference>
<keyword evidence="9 13" id="KW-1133">Transmembrane helix</keyword>
<feature type="domain" description="HMA" evidence="14">
    <location>
        <begin position="33"/>
        <end position="99"/>
    </location>
</feature>
<dbReference type="SUPFAM" id="SSF81653">
    <property type="entry name" value="Calcium ATPase, transduction domain A"/>
    <property type="match status" value="1"/>
</dbReference>
<dbReference type="Pfam" id="PF00702">
    <property type="entry name" value="Hydrolase"/>
    <property type="match status" value="1"/>
</dbReference>
<dbReference type="CDD" id="cd00371">
    <property type="entry name" value="HMA"/>
    <property type="match status" value="2"/>
</dbReference>
<dbReference type="SUPFAM" id="SSF56784">
    <property type="entry name" value="HAD-like"/>
    <property type="match status" value="1"/>
</dbReference>
<keyword evidence="11" id="KW-0406">Ion transport</keyword>
<dbReference type="GO" id="GO:0005524">
    <property type="term" value="F:ATP binding"/>
    <property type="evidence" value="ECO:0007669"/>
    <property type="project" value="UniProtKB-UniRule"/>
</dbReference>
<feature type="transmembrane region" description="Helical" evidence="13">
    <location>
        <begin position="354"/>
        <end position="372"/>
    </location>
</feature>
<keyword evidence="4 13" id="KW-0812">Transmembrane</keyword>
<comment type="caution">
    <text evidence="15">The sequence shown here is derived from an EMBL/GenBank/DDBJ whole genome shotgun (WGS) entry which is preliminary data.</text>
</comment>
<keyword evidence="5 13" id="KW-0479">Metal-binding</keyword>
<evidence type="ECO:0000313" key="16">
    <source>
        <dbReference type="Proteomes" id="UP001567538"/>
    </source>
</evidence>
<dbReference type="Gene3D" id="3.40.1110.10">
    <property type="entry name" value="Calcium-transporting ATPase, cytoplasmic domain N"/>
    <property type="match status" value="2"/>
</dbReference>
<dbReference type="GO" id="GO:0016020">
    <property type="term" value="C:membrane"/>
    <property type="evidence" value="ECO:0007669"/>
    <property type="project" value="UniProtKB-SubCell"/>
</dbReference>
<evidence type="ECO:0000256" key="10">
    <source>
        <dbReference type="ARBA" id="ARBA00023008"/>
    </source>
</evidence>
<evidence type="ECO:0000256" key="4">
    <source>
        <dbReference type="ARBA" id="ARBA00022692"/>
    </source>
</evidence>
<keyword evidence="15" id="KW-0418">Kinase</keyword>
<evidence type="ECO:0000256" key="8">
    <source>
        <dbReference type="ARBA" id="ARBA00022967"/>
    </source>
</evidence>
<dbReference type="GO" id="GO:0009626">
    <property type="term" value="P:plant-type hypersensitive response"/>
    <property type="evidence" value="ECO:0007669"/>
    <property type="project" value="UniProtKB-KW"/>
</dbReference>
<keyword evidence="13" id="KW-0547">Nucleotide-binding</keyword>
<dbReference type="PROSITE" id="PS50846">
    <property type="entry name" value="HMA_2"/>
    <property type="match status" value="2"/>
</dbReference>
<dbReference type="FunFam" id="3.40.1110.10:FF:000065">
    <property type="entry name" value="Copper-transporting ATPase RAN1"/>
    <property type="match status" value="1"/>
</dbReference>
<dbReference type="Gene3D" id="3.30.70.100">
    <property type="match status" value="2"/>
</dbReference>
<dbReference type="SFLD" id="SFLDG00002">
    <property type="entry name" value="C1.7:_P-type_atpase_like"/>
    <property type="match status" value="1"/>
</dbReference>
<dbReference type="InterPro" id="IPR036163">
    <property type="entry name" value="HMA_dom_sf"/>
</dbReference>
<dbReference type="CDD" id="cd02094">
    <property type="entry name" value="P-type_ATPase_Cu-like"/>
    <property type="match status" value="1"/>
</dbReference>
<dbReference type="FunFam" id="2.70.150.10:FF:000002">
    <property type="entry name" value="Copper-transporting ATPase 1, putative"/>
    <property type="match status" value="1"/>
</dbReference>
<dbReference type="InterPro" id="IPR059000">
    <property type="entry name" value="ATPase_P-type_domA"/>
</dbReference>
<dbReference type="InterPro" id="IPR006122">
    <property type="entry name" value="HMA_Cu_ion-bd"/>
</dbReference>
<dbReference type="PROSITE" id="PS01047">
    <property type="entry name" value="HMA_1"/>
    <property type="match status" value="2"/>
</dbReference>
<accession>A0ABD1IFQ4</accession>
<dbReference type="Pfam" id="PF00122">
    <property type="entry name" value="E1-E2_ATPase"/>
    <property type="match status" value="1"/>
</dbReference>
<evidence type="ECO:0000256" key="6">
    <source>
        <dbReference type="ARBA" id="ARBA00022737"/>
    </source>
</evidence>
<dbReference type="NCBIfam" id="TIGR00003">
    <property type="entry name" value="copper ion binding protein"/>
    <property type="match status" value="2"/>
</dbReference>
<evidence type="ECO:0000256" key="2">
    <source>
        <dbReference type="ARBA" id="ARBA00006024"/>
    </source>
</evidence>
<dbReference type="InterPro" id="IPR018303">
    <property type="entry name" value="ATPase_P-typ_P_site"/>
</dbReference>
<dbReference type="InterPro" id="IPR044492">
    <property type="entry name" value="P_typ_ATPase_HD_dom"/>
</dbReference>
<dbReference type="InterPro" id="IPR027256">
    <property type="entry name" value="P-typ_ATPase_IB"/>
</dbReference>
<keyword evidence="6" id="KW-0677">Repeat</keyword>
<feature type="domain" description="HMA" evidence="14">
    <location>
        <begin position="115"/>
        <end position="181"/>
    </location>
</feature>
<evidence type="ECO:0000256" key="3">
    <source>
        <dbReference type="ARBA" id="ARBA00022448"/>
    </source>
</evidence>
<dbReference type="EMBL" id="JBEAFC010000002">
    <property type="protein sequence ID" value="KAL1567541.1"/>
    <property type="molecule type" value="Genomic_DNA"/>
</dbReference>
<name>A0ABD1IFQ4_SALDI</name>
<dbReference type="PRINTS" id="PR00119">
    <property type="entry name" value="CATATPASE"/>
</dbReference>
<organism evidence="15 16">
    <name type="scientific">Salvia divinorum</name>
    <name type="common">Maria pastora</name>
    <name type="synonym">Diviner's sage</name>
    <dbReference type="NCBI Taxonomy" id="28513"/>
    <lineage>
        <taxon>Eukaryota</taxon>
        <taxon>Viridiplantae</taxon>
        <taxon>Streptophyta</taxon>
        <taxon>Embryophyta</taxon>
        <taxon>Tracheophyta</taxon>
        <taxon>Spermatophyta</taxon>
        <taxon>Magnoliopsida</taxon>
        <taxon>eudicotyledons</taxon>
        <taxon>Gunneridae</taxon>
        <taxon>Pentapetalae</taxon>
        <taxon>asterids</taxon>
        <taxon>lamiids</taxon>
        <taxon>Lamiales</taxon>
        <taxon>Lamiaceae</taxon>
        <taxon>Nepetoideae</taxon>
        <taxon>Mentheae</taxon>
        <taxon>Salviinae</taxon>
        <taxon>Salvia</taxon>
        <taxon>Salvia subgen. Calosphace</taxon>
    </lineage>
</organism>
<evidence type="ECO:0000256" key="5">
    <source>
        <dbReference type="ARBA" id="ARBA00022723"/>
    </source>
</evidence>
<dbReference type="SFLD" id="SFLDF00027">
    <property type="entry name" value="p-type_atpase"/>
    <property type="match status" value="1"/>
</dbReference>
<keyword evidence="16" id="KW-1185">Reference proteome</keyword>
<keyword evidence="8" id="KW-1278">Translocase</keyword>
<dbReference type="SUPFAM" id="SSF55008">
    <property type="entry name" value="HMA, heavy metal-associated domain"/>
    <property type="match status" value="3"/>
</dbReference>
<dbReference type="GO" id="GO:0046872">
    <property type="term" value="F:metal ion binding"/>
    <property type="evidence" value="ECO:0007669"/>
    <property type="project" value="UniProtKB-KW"/>
</dbReference>
<feature type="transmembrane region" description="Helical" evidence="13">
    <location>
        <begin position="898"/>
        <end position="919"/>
    </location>
</feature>
<dbReference type="InterPro" id="IPR006121">
    <property type="entry name" value="HMA_dom"/>
</dbReference>
<dbReference type="FunFam" id="3.30.70.100:FF:000005">
    <property type="entry name" value="Copper-exporting P-type ATPase A"/>
    <property type="match status" value="2"/>
</dbReference>
<keyword evidence="12 13" id="KW-0472">Membrane</keyword>
<keyword evidence="3" id="KW-0813">Transport</keyword>
<dbReference type="Gene3D" id="2.70.150.10">
    <property type="entry name" value="Calcium-transporting ATPase, cytoplasmic transduction domain A"/>
    <property type="match status" value="1"/>
</dbReference>
<reference evidence="15 16" key="1">
    <citation type="submission" date="2024-06" db="EMBL/GenBank/DDBJ databases">
        <title>A chromosome level genome sequence of Diviner's sage (Salvia divinorum).</title>
        <authorList>
            <person name="Ford S.A."/>
            <person name="Ro D.-K."/>
            <person name="Ness R.W."/>
            <person name="Phillips M.A."/>
        </authorList>
    </citation>
    <scope>NUCLEOTIDE SEQUENCE [LARGE SCALE GENOMIC DNA]</scope>
    <source>
        <strain evidence="15">SAF-2024a</strain>
        <tissue evidence="15">Leaf</tissue>
    </source>
</reference>
<dbReference type="InterPro" id="IPR017969">
    <property type="entry name" value="Heavy-metal-associated_CS"/>
</dbReference>
<evidence type="ECO:0000256" key="12">
    <source>
        <dbReference type="ARBA" id="ARBA00023136"/>
    </source>
</evidence>
<dbReference type="SFLD" id="SFLDS00003">
    <property type="entry name" value="Haloacid_Dehalogenase"/>
    <property type="match status" value="1"/>
</dbReference>
<protein>
    <submittedName>
        <fullName evidence="15">Serine/threonine protein kinase Ran1</fullName>
    </submittedName>
</protein>
<feature type="transmembrane region" description="Helical" evidence="13">
    <location>
        <begin position="870"/>
        <end position="892"/>
    </location>
</feature>
<dbReference type="PROSITE" id="PS00154">
    <property type="entry name" value="ATPASE_E1_E2"/>
    <property type="match status" value="1"/>
</dbReference>
<dbReference type="GO" id="GO:0006825">
    <property type="term" value="P:copper ion transport"/>
    <property type="evidence" value="ECO:0007669"/>
    <property type="project" value="UniProtKB-KW"/>
</dbReference>
<dbReference type="InterPro" id="IPR036412">
    <property type="entry name" value="HAD-like_sf"/>
</dbReference>
<evidence type="ECO:0000313" key="15">
    <source>
        <dbReference type="EMBL" id="KAL1567541.1"/>
    </source>
</evidence>
<comment type="subcellular location">
    <subcellularLocation>
        <location evidence="1">Membrane</location>
        <topology evidence="1">Peripheral membrane protein</topology>
    </subcellularLocation>
</comment>
<dbReference type="InterPro" id="IPR001757">
    <property type="entry name" value="P_typ_ATPase"/>
</dbReference>
<proteinExistence type="inferred from homology"/>
<dbReference type="NCBIfam" id="TIGR01494">
    <property type="entry name" value="ATPase_P-type"/>
    <property type="match status" value="2"/>
</dbReference>
<evidence type="ECO:0000256" key="11">
    <source>
        <dbReference type="ARBA" id="ARBA00023065"/>
    </source>
</evidence>
<dbReference type="Gene3D" id="3.40.50.1000">
    <property type="entry name" value="HAD superfamily/HAD-like"/>
    <property type="match status" value="1"/>
</dbReference>
<keyword evidence="15" id="KW-0723">Serine/threonine-protein kinase</keyword>
<dbReference type="PANTHER" id="PTHR46594:SF6">
    <property type="entry name" value="COPPER-TRANSPORTING ATPASE RAN1"/>
    <property type="match status" value="1"/>
</dbReference>
<evidence type="ECO:0000256" key="7">
    <source>
        <dbReference type="ARBA" id="ARBA00022796"/>
    </source>
</evidence>
<keyword evidence="15" id="KW-0808">Transferase</keyword>
<gene>
    <name evidence="15" type="primary">RAN1</name>
    <name evidence="15" type="ORF">AAHA92_03011</name>
</gene>
<evidence type="ECO:0000259" key="14">
    <source>
        <dbReference type="PROSITE" id="PS50846"/>
    </source>
</evidence>
<keyword evidence="13" id="KW-0067">ATP-binding</keyword>
<dbReference type="InterPro" id="IPR008250">
    <property type="entry name" value="ATPase_P-typ_transduc_dom_A_sf"/>
</dbReference>
<evidence type="ECO:0000256" key="9">
    <source>
        <dbReference type="ARBA" id="ARBA00022989"/>
    </source>
</evidence>
<feature type="transmembrane region" description="Helical" evidence="13">
    <location>
        <begin position="540"/>
        <end position="563"/>
    </location>
</feature>
<dbReference type="AlphaFoldDB" id="A0ABD1IFQ4"/>
<keyword evidence="10" id="KW-0186">Copper</keyword>
<dbReference type="Proteomes" id="UP001567538">
    <property type="component" value="Unassembled WGS sequence"/>
</dbReference>
<dbReference type="NCBIfam" id="TIGR01525">
    <property type="entry name" value="ATPase-IB_hvy"/>
    <property type="match status" value="1"/>
</dbReference>
<dbReference type="FunFam" id="3.40.1110.10:FF:000038">
    <property type="entry name" value="Copper-exporting P-type ATPase"/>
    <property type="match status" value="1"/>
</dbReference>
<keyword evidence="7" id="KW-0187">Copper transport</keyword>
<evidence type="ECO:0000256" key="1">
    <source>
        <dbReference type="ARBA" id="ARBA00004170"/>
    </source>
</evidence>
<dbReference type="PRINTS" id="PR00120">
    <property type="entry name" value="HATPASE"/>
</dbReference>
<sequence length="937" mass="100915">MAPATRDLQLTVVTGEEDRLLGAYDDGDSDNLRRIQVGVSGMTCAACSNSVESALRSLDGVVSASVALLQNKADISFNSSLLKDEDIINAIEDAGFEAEILPYQTSTRSNPRRTLIGQFTIGGMTCVACVNSVEGILRNLPGVKRAVVALATSLGEVEYDPSFTSKEDIVCAIEDAGFVASFVQSNEQDKLLLGISGVASETDVQLLNDILCNLKGVRQFSIDQTTQDLEIHFDPEVLGSRILVDAIESDSSGKLKLFVKNPYARMASKDLEESLNVFRLFTASFILSVPLLFMRVVCPRIPLLYSLLLRRCGPFQMGDWLKLVLVSVVQFIIGKRFYVAAGRALRNGSTNMDVLIALGTSASYFYSIYALLYGAITGFWSPRYFETSAMLITFVLLGKYLESLAKGKTSDAIRKLVELAPATATLLIEDTGGKVVGEREIDALLIEPGDLLKVLPGTKVPADGSVVWGSSYVNEGMVTGESAPVLKEINSPVIGGTINLHGSLHIEANKVGSNTVLSQIISLVEAAQMSKAPIQKFADFIASIFVPSVITLAFLTLLGWYVAGVLGAYPKEWLPENGGDALERAQKIKYVIFDKTGTLTQGKATVTTAKVFSGMDRGDFLTLVASAESSSEHPLGKAILEYARHFHFFEDLSDTKNGHNNNKSFEWLLELTDFCALPGHGVQCFIDGKKILVGNRKLMAENGITVEEHVEKFVVDVEENAETGILVAYDDDLIGVMGIADPLKREAAVVIEGLKKMGIIPVMVTGDNWRTAQAVAKEVGITDVKAEVTPAGKADVVRSLQKGGSLVAMVGDGINDSPALAAADVGMAIGAGTDIAIEAADYVLMRSSLEDVITAIDLSRKTLQRIRVNYVFAMAYNIVAIPVAAGLLFPSLKVKLPPWVAGACMALSSVSVVCSSLLLRRYRKPRLTTLLEITVED</sequence>
<comment type="similarity">
    <text evidence="2 13">Belongs to the cation transport ATPase (P-type) (TC 3.A.3) family. Type IB subfamily.</text>
</comment>
<feature type="transmembrane region" description="Helical" evidence="13">
    <location>
        <begin position="319"/>
        <end position="339"/>
    </location>
</feature>
<feature type="transmembrane region" description="Helical" evidence="13">
    <location>
        <begin position="277"/>
        <end position="298"/>
    </location>
</feature>
<evidence type="ECO:0000256" key="13">
    <source>
        <dbReference type="RuleBase" id="RU362081"/>
    </source>
</evidence>
<dbReference type="InterPro" id="IPR023299">
    <property type="entry name" value="ATPase_P-typ_cyto_dom_N"/>
</dbReference>